<keyword evidence="1" id="KW-0812">Transmembrane</keyword>
<keyword evidence="2" id="KW-0732">Signal</keyword>
<keyword evidence="1" id="KW-0472">Membrane</keyword>
<keyword evidence="3" id="KW-1185">Reference proteome</keyword>
<feature type="signal peptide" evidence="2">
    <location>
        <begin position="1"/>
        <end position="20"/>
    </location>
</feature>
<gene>
    <name evidence="4" type="primary">LOC111109455</name>
</gene>
<organism evidence="3 4">
    <name type="scientific">Crassostrea virginica</name>
    <name type="common">Eastern oyster</name>
    <dbReference type="NCBI Taxonomy" id="6565"/>
    <lineage>
        <taxon>Eukaryota</taxon>
        <taxon>Metazoa</taxon>
        <taxon>Spiralia</taxon>
        <taxon>Lophotrochozoa</taxon>
        <taxon>Mollusca</taxon>
        <taxon>Bivalvia</taxon>
        <taxon>Autobranchia</taxon>
        <taxon>Pteriomorphia</taxon>
        <taxon>Ostreida</taxon>
        <taxon>Ostreoidea</taxon>
        <taxon>Ostreidae</taxon>
        <taxon>Crassostrea</taxon>
    </lineage>
</organism>
<dbReference type="Proteomes" id="UP000694844">
    <property type="component" value="Chromosome 8"/>
</dbReference>
<name>A0A8B8BES0_CRAVI</name>
<proteinExistence type="predicted"/>
<evidence type="ECO:0000256" key="2">
    <source>
        <dbReference type="SAM" id="SignalP"/>
    </source>
</evidence>
<feature type="transmembrane region" description="Helical" evidence="1">
    <location>
        <begin position="245"/>
        <end position="268"/>
    </location>
</feature>
<dbReference type="GeneID" id="111109455"/>
<keyword evidence="1" id="KW-1133">Transmembrane helix</keyword>
<sequence length="271" mass="30394">MSYAVTSLITLFLIVISCTGFLIDAKVTITNEEDLQRGVCHGEKFKLELSLDSNTNAIQIGFEKGNYLLDCKVHPPSYSCSPIPNVKGEFVFNKTDRVLFTMYMTFNHTNHGGKHLEITINNNETVPPVLLKTCQRQFENEAYQNMAQVTIKCQHPSFNLSTNGIHILDGKNTLGECRRNPVSSCSSGAKALPNGIQFTTEYRSDMQLRCELDGQDVGIQIQEQTTKQNKPNVSRSSLIDHSNRLSVISISILSLCALIHFIVHFFLFDNN</sequence>
<dbReference type="AlphaFoldDB" id="A0A8B8BES0"/>
<feature type="chain" id="PRO_5034055101" evidence="2">
    <location>
        <begin position="21"/>
        <end position="271"/>
    </location>
</feature>
<dbReference type="OrthoDB" id="6212646at2759"/>
<accession>A0A8B8BES0</accession>
<evidence type="ECO:0000256" key="1">
    <source>
        <dbReference type="SAM" id="Phobius"/>
    </source>
</evidence>
<evidence type="ECO:0000313" key="3">
    <source>
        <dbReference type="Proteomes" id="UP000694844"/>
    </source>
</evidence>
<reference evidence="4" key="1">
    <citation type="submission" date="2025-08" db="UniProtKB">
        <authorList>
            <consortium name="RefSeq"/>
        </authorList>
    </citation>
    <scope>IDENTIFICATION</scope>
    <source>
        <tissue evidence="4">Whole sample</tissue>
    </source>
</reference>
<dbReference type="KEGG" id="cvn:111109455"/>
<dbReference type="RefSeq" id="XP_022301274.1">
    <property type="nucleotide sequence ID" value="XM_022445566.1"/>
</dbReference>
<protein>
    <submittedName>
        <fullName evidence="4">Uncharacterized protein LOC111109455 isoform X1</fullName>
    </submittedName>
</protein>
<evidence type="ECO:0000313" key="4">
    <source>
        <dbReference type="RefSeq" id="XP_022301274.1"/>
    </source>
</evidence>